<dbReference type="AlphaFoldDB" id="A0A0C3HS57"/>
<dbReference type="InParanoid" id="A0A0C3HS57"/>
<name>A0A0C3HS57_OIDMZ</name>
<evidence type="ECO:0000313" key="1">
    <source>
        <dbReference type="EMBL" id="KIN05855.1"/>
    </source>
</evidence>
<sequence>MPICTYTLLSTEYNGFTGLPVLWCQALPSPPGGMRLSRGFGRLDYSAFRIETLNVGGVVKASDWRTRGLAGR</sequence>
<reference evidence="2" key="2">
    <citation type="submission" date="2015-01" db="EMBL/GenBank/DDBJ databases">
        <title>Evolutionary Origins and Diversification of the Mycorrhizal Mutualists.</title>
        <authorList>
            <consortium name="DOE Joint Genome Institute"/>
            <consortium name="Mycorrhizal Genomics Consortium"/>
            <person name="Kohler A."/>
            <person name="Kuo A."/>
            <person name="Nagy L.G."/>
            <person name="Floudas D."/>
            <person name="Copeland A."/>
            <person name="Barry K.W."/>
            <person name="Cichocki N."/>
            <person name="Veneault-Fourrey C."/>
            <person name="LaButti K."/>
            <person name="Lindquist E.A."/>
            <person name="Lipzen A."/>
            <person name="Lundell T."/>
            <person name="Morin E."/>
            <person name="Murat C."/>
            <person name="Riley R."/>
            <person name="Ohm R."/>
            <person name="Sun H."/>
            <person name="Tunlid A."/>
            <person name="Henrissat B."/>
            <person name="Grigoriev I.V."/>
            <person name="Hibbett D.S."/>
            <person name="Martin F."/>
        </authorList>
    </citation>
    <scope>NUCLEOTIDE SEQUENCE [LARGE SCALE GENOMIC DNA]</scope>
    <source>
        <strain evidence="2">Zn</strain>
    </source>
</reference>
<reference evidence="1 2" key="1">
    <citation type="submission" date="2014-04" db="EMBL/GenBank/DDBJ databases">
        <authorList>
            <consortium name="DOE Joint Genome Institute"/>
            <person name="Kuo A."/>
            <person name="Martino E."/>
            <person name="Perotto S."/>
            <person name="Kohler A."/>
            <person name="Nagy L.G."/>
            <person name="Floudas D."/>
            <person name="Copeland A."/>
            <person name="Barry K.W."/>
            <person name="Cichocki N."/>
            <person name="Veneault-Fourrey C."/>
            <person name="LaButti K."/>
            <person name="Lindquist E.A."/>
            <person name="Lipzen A."/>
            <person name="Lundell T."/>
            <person name="Morin E."/>
            <person name="Murat C."/>
            <person name="Sun H."/>
            <person name="Tunlid A."/>
            <person name="Henrissat B."/>
            <person name="Grigoriev I.V."/>
            <person name="Hibbett D.S."/>
            <person name="Martin F."/>
            <person name="Nordberg H.P."/>
            <person name="Cantor M.N."/>
            <person name="Hua S.X."/>
        </authorList>
    </citation>
    <scope>NUCLEOTIDE SEQUENCE [LARGE SCALE GENOMIC DNA]</scope>
    <source>
        <strain evidence="1 2">Zn</strain>
    </source>
</reference>
<protein>
    <submittedName>
        <fullName evidence="1">Uncharacterized protein</fullName>
    </submittedName>
</protein>
<keyword evidence="2" id="KW-1185">Reference proteome</keyword>
<organism evidence="1 2">
    <name type="scientific">Oidiodendron maius (strain Zn)</name>
    <dbReference type="NCBI Taxonomy" id="913774"/>
    <lineage>
        <taxon>Eukaryota</taxon>
        <taxon>Fungi</taxon>
        <taxon>Dikarya</taxon>
        <taxon>Ascomycota</taxon>
        <taxon>Pezizomycotina</taxon>
        <taxon>Leotiomycetes</taxon>
        <taxon>Leotiomycetes incertae sedis</taxon>
        <taxon>Myxotrichaceae</taxon>
        <taxon>Oidiodendron</taxon>
    </lineage>
</organism>
<accession>A0A0C3HS57</accession>
<dbReference type="Proteomes" id="UP000054321">
    <property type="component" value="Unassembled WGS sequence"/>
</dbReference>
<dbReference type="HOGENOM" id="CLU_2722846_0_0_1"/>
<gene>
    <name evidence="1" type="ORF">OIDMADRAFT_17032</name>
</gene>
<evidence type="ECO:0000313" key="2">
    <source>
        <dbReference type="Proteomes" id="UP000054321"/>
    </source>
</evidence>
<proteinExistence type="predicted"/>
<dbReference type="EMBL" id="KN832871">
    <property type="protein sequence ID" value="KIN05855.1"/>
    <property type="molecule type" value="Genomic_DNA"/>
</dbReference>